<proteinExistence type="predicted"/>
<accession>A0A0W8FAK3</accession>
<dbReference type="EMBL" id="LNQE01001417">
    <property type="protein sequence ID" value="KUG17866.1"/>
    <property type="molecule type" value="Genomic_DNA"/>
</dbReference>
<name>A0A0W8FAK3_9ZZZZ</name>
<protein>
    <submittedName>
        <fullName evidence="1">Uncharacterized protein</fullName>
    </submittedName>
</protein>
<gene>
    <name evidence="1" type="ORF">ASZ90_012436</name>
</gene>
<reference evidence="1" key="1">
    <citation type="journal article" date="2015" name="Proc. Natl. Acad. Sci. U.S.A.">
        <title>Networks of energetic and metabolic interactions define dynamics in microbial communities.</title>
        <authorList>
            <person name="Embree M."/>
            <person name="Liu J.K."/>
            <person name="Al-Bassam M.M."/>
            <person name="Zengler K."/>
        </authorList>
    </citation>
    <scope>NUCLEOTIDE SEQUENCE</scope>
</reference>
<comment type="caution">
    <text evidence="1">The sequence shown here is derived from an EMBL/GenBank/DDBJ whole genome shotgun (WGS) entry which is preliminary data.</text>
</comment>
<sequence length="40" mass="4325">MSLSPCNPRDGSYDIISMITILGQICREVIFKSNVIGGVP</sequence>
<dbReference type="AlphaFoldDB" id="A0A0W8FAK3"/>
<evidence type="ECO:0000313" key="1">
    <source>
        <dbReference type="EMBL" id="KUG17866.1"/>
    </source>
</evidence>
<organism evidence="1">
    <name type="scientific">hydrocarbon metagenome</name>
    <dbReference type="NCBI Taxonomy" id="938273"/>
    <lineage>
        <taxon>unclassified sequences</taxon>
        <taxon>metagenomes</taxon>
        <taxon>ecological metagenomes</taxon>
    </lineage>
</organism>